<evidence type="ECO:0000313" key="1">
    <source>
        <dbReference type="EMBL" id="KZV78439.1"/>
    </source>
</evidence>
<protein>
    <submittedName>
        <fullName evidence="1">Uncharacterized protein</fullName>
    </submittedName>
</protein>
<accession>A0A165Z116</accession>
<dbReference type="AlphaFoldDB" id="A0A165Z116"/>
<dbReference type="EMBL" id="KV426898">
    <property type="protein sequence ID" value="KZV78439.1"/>
    <property type="molecule type" value="Genomic_DNA"/>
</dbReference>
<name>A0A165Z116_EXIGL</name>
<organism evidence="1 2">
    <name type="scientific">Exidia glandulosa HHB12029</name>
    <dbReference type="NCBI Taxonomy" id="1314781"/>
    <lineage>
        <taxon>Eukaryota</taxon>
        <taxon>Fungi</taxon>
        <taxon>Dikarya</taxon>
        <taxon>Basidiomycota</taxon>
        <taxon>Agaricomycotina</taxon>
        <taxon>Agaricomycetes</taxon>
        <taxon>Auriculariales</taxon>
        <taxon>Exidiaceae</taxon>
        <taxon>Exidia</taxon>
    </lineage>
</organism>
<dbReference type="InParanoid" id="A0A165Z116"/>
<gene>
    <name evidence="1" type="ORF">EXIGLDRAFT_783831</name>
</gene>
<proteinExistence type="predicted"/>
<dbReference type="Proteomes" id="UP000077266">
    <property type="component" value="Unassembled WGS sequence"/>
</dbReference>
<sequence length="204" mass="23368">MTSSTANLLSPSSSSSPTNARMRWACFGRAPKLCDVKHFLEYAQALPDPVRAPRHGAGVDCMDAPHVPFPLACILSNCSQGSTHHRLDQLIYTMCRVRVSAPSRPADLCVDWLVSIHSDCFRKLMRLIVRKRRLIHVYALSRLARSPTRPRPRVNVELEFLVRNRLDQLIYPRTRSLITRIFQNSSSDRLPRANFSREDYLKLK</sequence>
<reference evidence="1 2" key="1">
    <citation type="journal article" date="2016" name="Mol. Biol. Evol.">
        <title>Comparative Genomics of Early-Diverging Mushroom-Forming Fungi Provides Insights into the Origins of Lignocellulose Decay Capabilities.</title>
        <authorList>
            <person name="Nagy L.G."/>
            <person name="Riley R."/>
            <person name="Tritt A."/>
            <person name="Adam C."/>
            <person name="Daum C."/>
            <person name="Floudas D."/>
            <person name="Sun H."/>
            <person name="Yadav J.S."/>
            <person name="Pangilinan J."/>
            <person name="Larsson K.H."/>
            <person name="Matsuura K."/>
            <person name="Barry K."/>
            <person name="Labutti K."/>
            <person name="Kuo R."/>
            <person name="Ohm R.A."/>
            <person name="Bhattacharya S.S."/>
            <person name="Shirouzu T."/>
            <person name="Yoshinaga Y."/>
            <person name="Martin F.M."/>
            <person name="Grigoriev I.V."/>
            <person name="Hibbett D.S."/>
        </authorList>
    </citation>
    <scope>NUCLEOTIDE SEQUENCE [LARGE SCALE GENOMIC DNA]</scope>
    <source>
        <strain evidence="1 2">HHB12029</strain>
    </source>
</reference>
<evidence type="ECO:0000313" key="2">
    <source>
        <dbReference type="Proteomes" id="UP000077266"/>
    </source>
</evidence>
<keyword evidence="2" id="KW-1185">Reference proteome</keyword>